<dbReference type="RefSeq" id="WP_205132335.1">
    <property type="nucleotide sequence ID" value="NZ_JACSNT010000001.1"/>
</dbReference>
<reference evidence="1 2" key="1">
    <citation type="journal article" date="2021" name="Sci. Rep.">
        <title>The distribution of antibiotic resistance genes in chicken gut microbiota commensals.</title>
        <authorList>
            <person name="Juricova H."/>
            <person name="Matiasovicova J."/>
            <person name="Kubasova T."/>
            <person name="Cejkova D."/>
            <person name="Rychlik I."/>
        </authorList>
    </citation>
    <scope>NUCLEOTIDE SEQUENCE [LARGE SCALE GENOMIC DNA]</scope>
    <source>
        <strain evidence="1 2">An431b</strain>
    </source>
</reference>
<sequence>MFQVKRNQVVVTALAVMIAAAGYLNFQESKLSEGTQTAMQLSEEGDLTALLDEDYAALPDDLEAEEPLDPITAEVSATTGDGAAVYASAESSASSLEGYFAEAKLEREQARAKQKDLLTEMLDNQNITDAQKEKCSESMLQIQERIEKETAAESMIQSKGFSHAYVRIDDDTVDVVVSKDNLTEAEVAQIQDIVTRKTGYQADQIRISTWKQGK</sequence>
<dbReference type="InterPro" id="IPR038503">
    <property type="entry name" value="SpoIIIAH_sf"/>
</dbReference>
<organism evidence="1 2">
    <name type="scientific">Anaerotignum lactatifermentans</name>
    <dbReference type="NCBI Taxonomy" id="160404"/>
    <lineage>
        <taxon>Bacteria</taxon>
        <taxon>Bacillati</taxon>
        <taxon>Bacillota</taxon>
        <taxon>Clostridia</taxon>
        <taxon>Lachnospirales</taxon>
        <taxon>Anaerotignaceae</taxon>
        <taxon>Anaerotignum</taxon>
    </lineage>
</organism>
<protein>
    <submittedName>
        <fullName evidence="1">SpoIIIAH-like family protein</fullName>
    </submittedName>
</protein>
<evidence type="ECO:0000313" key="1">
    <source>
        <dbReference type="EMBL" id="MBM6876756.1"/>
    </source>
</evidence>
<dbReference type="Gene3D" id="1.10.287.4300">
    <property type="entry name" value="Stage III sporulation protein AH-like"/>
    <property type="match status" value="1"/>
</dbReference>
<dbReference type="InterPro" id="IPR024232">
    <property type="entry name" value="SpoIIIAH"/>
</dbReference>
<comment type="caution">
    <text evidence="1">The sequence shown here is derived from an EMBL/GenBank/DDBJ whole genome shotgun (WGS) entry which is preliminary data.</text>
</comment>
<dbReference type="Pfam" id="PF12685">
    <property type="entry name" value="SpoIIIAH"/>
    <property type="match status" value="1"/>
</dbReference>
<accession>A0ABS2G5P1</accession>
<keyword evidence="2" id="KW-1185">Reference proteome</keyword>
<proteinExistence type="predicted"/>
<dbReference type="EMBL" id="JACSNV010000001">
    <property type="protein sequence ID" value="MBM6876756.1"/>
    <property type="molecule type" value="Genomic_DNA"/>
</dbReference>
<evidence type="ECO:0000313" key="2">
    <source>
        <dbReference type="Proteomes" id="UP000729290"/>
    </source>
</evidence>
<name>A0ABS2G5P1_9FIRM</name>
<dbReference type="Proteomes" id="UP000729290">
    <property type="component" value="Unassembled WGS sequence"/>
</dbReference>
<gene>
    <name evidence="1" type="ORF">H9X83_01085</name>
</gene>